<evidence type="ECO:0000313" key="13">
    <source>
        <dbReference type="Proteomes" id="UP000309561"/>
    </source>
</evidence>
<keyword evidence="11" id="KW-1133">Transmembrane helix</keyword>
<dbReference type="GO" id="GO:0008654">
    <property type="term" value="P:phospholipid biosynthetic process"/>
    <property type="evidence" value="ECO:0007669"/>
    <property type="project" value="UniProtKB-KW"/>
</dbReference>
<keyword evidence="13" id="KW-1185">Reference proteome</keyword>
<dbReference type="AlphaFoldDB" id="A0A4U2Z4E4"/>
<evidence type="ECO:0000256" key="6">
    <source>
        <dbReference type="ARBA" id="ARBA00023145"/>
    </source>
</evidence>
<dbReference type="InterPro" id="IPR033175">
    <property type="entry name" value="PSD-A"/>
</dbReference>
<keyword evidence="5 11" id="KW-0472">Membrane</keyword>
<keyword evidence="9" id="KW-1208">Phospholipid metabolism</keyword>
<feature type="transmembrane region" description="Helical" evidence="11">
    <location>
        <begin position="20"/>
        <end position="49"/>
    </location>
</feature>
<keyword evidence="10" id="KW-0670">Pyruvate</keyword>
<dbReference type="Proteomes" id="UP000309561">
    <property type="component" value="Unassembled WGS sequence"/>
</dbReference>
<evidence type="ECO:0000256" key="1">
    <source>
        <dbReference type="ARBA" id="ARBA00022475"/>
    </source>
</evidence>
<evidence type="ECO:0000256" key="8">
    <source>
        <dbReference type="ARBA" id="ARBA00023239"/>
    </source>
</evidence>
<dbReference type="PANTHER" id="PTHR35809">
    <property type="entry name" value="ARCHAETIDYLSERINE DECARBOXYLASE PROENZYME-RELATED"/>
    <property type="match status" value="1"/>
</dbReference>
<reference evidence="12 13" key="1">
    <citation type="submission" date="2019-04" db="EMBL/GenBank/DDBJ databases">
        <title>Sulfurimonas crateris sp. nov. a facultative anaerobic sulfur-oxidizing chemolithautotrophic bacterium isolated from a terrestrial mud vulcano.</title>
        <authorList>
            <person name="Ratnikova N.M."/>
            <person name="Slobodkin A.I."/>
            <person name="Merkel A.Y."/>
            <person name="Novikov A."/>
            <person name="Bonch-Osmolovskaya E.A."/>
            <person name="Slobodkina G.B."/>
        </authorList>
    </citation>
    <scope>NUCLEOTIDE SEQUENCE [LARGE SCALE GENOMIC DNA]</scope>
    <source>
        <strain evidence="12 13">SN118</strain>
    </source>
</reference>
<organism evidence="12 13">
    <name type="scientific">Sulfurimonas crateris</name>
    <dbReference type="NCBI Taxonomy" id="2574727"/>
    <lineage>
        <taxon>Bacteria</taxon>
        <taxon>Pseudomonadati</taxon>
        <taxon>Campylobacterota</taxon>
        <taxon>Epsilonproteobacteria</taxon>
        <taxon>Campylobacterales</taxon>
        <taxon>Sulfurimonadaceae</taxon>
        <taxon>Sulfurimonas</taxon>
    </lineage>
</organism>
<accession>A0A4U2Z4E4</accession>
<protein>
    <submittedName>
        <fullName evidence="12">Phosphatidylserine decarboxylase</fullName>
    </submittedName>
</protein>
<dbReference type="RefSeq" id="WP_137014309.1">
    <property type="nucleotide sequence ID" value="NZ_SZPX01000006.1"/>
</dbReference>
<dbReference type="PANTHER" id="PTHR35809:SF1">
    <property type="entry name" value="ARCHAETIDYLSERINE DECARBOXYLASE PROENZYME-RELATED"/>
    <property type="match status" value="1"/>
</dbReference>
<evidence type="ECO:0000256" key="7">
    <source>
        <dbReference type="ARBA" id="ARBA00023209"/>
    </source>
</evidence>
<sequence length="220" mass="24896">MKSNLLPIAKEGWSYLAYSVAAFIAFTILDLDILQFLAFLTTLFFIYIFRNPERENMLYQKNSVVSPVDGVVSSIEELQAQNSYAYKIEIDGSYFNVALLRVPFTSTLEELELQKGARLSAFKALSKSINENAELIFSDEESLNKMKIVHRLKQSVKGIDIDINKSQALVQGSRYGLVVNGITELYLPHNFRLNVDIGNELRASESLIGYFTTESKKSKK</sequence>
<keyword evidence="4" id="KW-0443">Lipid metabolism</keyword>
<evidence type="ECO:0000256" key="2">
    <source>
        <dbReference type="ARBA" id="ARBA00022516"/>
    </source>
</evidence>
<dbReference type="InterPro" id="IPR003817">
    <property type="entry name" value="PS_Dcarbxylase"/>
</dbReference>
<dbReference type="Pfam" id="PF02666">
    <property type="entry name" value="PS_Dcarbxylase"/>
    <property type="match status" value="1"/>
</dbReference>
<keyword evidence="11" id="KW-0812">Transmembrane</keyword>
<keyword evidence="8" id="KW-0456">Lyase</keyword>
<evidence type="ECO:0000313" key="12">
    <source>
        <dbReference type="EMBL" id="TKI69008.1"/>
    </source>
</evidence>
<gene>
    <name evidence="12" type="ORF">FCU45_08585</name>
</gene>
<dbReference type="EMBL" id="SZPX01000006">
    <property type="protein sequence ID" value="TKI69008.1"/>
    <property type="molecule type" value="Genomic_DNA"/>
</dbReference>
<evidence type="ECO:0000256" key="9">
    <source>
        <dbReference type="ARBA" id="ARBA00023264"/>
    </source>
</evidence>
<evidence type="ECO:0000256" key="10">
    <source>
        <dbReference type="ARBA" id="ARBA00023317"/>
    </source>
</evidence>
<comment type="caution">
    <text evidence="12">The sequence shown here is derived from an EMBL/GenBank/DDBJ whole genome shotgun (WGS) entry which is preliminary data.</text>
</comment>
<keyword evidence="1" id="KW-1003">Cell membrane</keyword>
<evidence type="ECO:0000256" key="5">
    <source>
        <dbReference type="ARBA" id="ARBA00023136"/>
    </source>
</evidence>
<dbReference type="GO" id="GO:0004609">
    <property type="term" value="F:phosphatidylserine decarboxylase activity"/>
    <property type="evidence" value="ECO:0007669"/>
    <property type="project" value="InterPro"/>
</dbReference>
<name>A0A4U2Z4E4_9BACT</name>
<proteinExistence type="predicted"/>
<keyword evidence="3" id="KW-0210">Decarboxylase</keyword>
<keyword evidence="6" id="KW-0865">Zymogen</keyword>
<keyword evidence="7" id="KW-0594">Phospholipid biosynthesis</keyword>
<dbReference type="OrthoDB" id="5323544at2"/>
<evidence type="ECO:0000256" key="4">
    <source>
        <dbReference type="ARBA" id="ARBA00023098"/>
    </source>
</evidence>
<evidence type="ECO:0000256" key="11">
    <source>
        <dbReference type="SAM" id="Phobius"/>
    </source>
</evidence>
<keyword evidence="2" id="KW-0444">Lipid biosynthesis</keyword>
<evidence type="ECO:0000256" key="3">
    <source>
        <dbReference type="ARBA" id="ARBA00022793"/>
    </source>
</evidence>